<dbReference type="Pfam" id="PF00999">
    <property type="entry name" value="Na_H_Exchanger"/>
    <property type="match status" value="1"/>
</dbReference>
<comment type="subcellular location">
    <subcellularLocation>
        <location evidence="1">Membrane</location>
        <topology evidence="1">Multi-pass membrane protein</topology>
    </subcellularLocation>
</comment>
<evidence type="ECO:0000313" key="10">
    <source>
        <dbReference type="EMBL" id="BAG19423.1"/>
    </source>
</evidence>
<feature type="region of interest" description="Disordered" evidence="7">
    <location>
        <begin position="419"/>
        <end position="447"/>
    </location>
</feature>
<dbReference type="KEGG" id="sgr:SGR_2594"/>
<dbReference type="GO" id="GO:0016020">
    <property type="term" value="C:membrane"/>
    <property type="evidence" value="ECO:0007669"/>
    <property type="project" value="UniProtKB-SubCell"/>
</dbReference>
<sequence>MAGPVKDSESVTAMVMVGFAIILLTGVVLRRLAARFRQPGVIGELFAGLVLGPSLLGLLPGNLTEVLFPADVRPYLSVLAQVGVVLFVFLIGWEFDSRLLRGRGRMVVGVSLSAMLLPFLLGLPLALLLYRGHSVVNGEQVGQVPFTLYIGVVISITAFPVLARFLTDRRMQNTQVGVMALACAAFGDAIAWCTLALVVVIVTAGSLLGVAAMASWLALFLAVMILVVRPLLARLVDRMSLGTGAPYLVAVVGAGVFLASCATTWIGVHAIFGAFVFGMVMPRPIHPQLQKYALEPVEQISNFLLPLFFIVVGMSIDLTALSLGNSMELVLILAVACAGKLIGAAVPARLLGMSWQQSRTLGLLMNMRGLTELIVLNVGLGLGLLSQEVYSMMVVMALFTTCLPGLFLRRDADPTLMEPVPVPPAASSATAPATPPAAASASVPQKV</sequence>
<evidence type="ECO:0000256" key="3">
    <source>
        <dbReference type="ARBA" id="ARBA00022692"/>
    </source>
</evidence>
<dbReference type="Gene3D" id="1.20.1530.20">
    <property type="match status" value="1"/>
</dbReference>
<accession>B1W2Q9</accession>
<dbReference type="PATRIC" id="fig|455632.4.peg.2640"/>
<dbReference type="InterPro" id="IPR006153">
    <property type="entry name" value="Cation/H_exchanger_TM"/>
</dbReference>
<feature type="domain" description="Cation/H+ exchanger transmembrane" evidence="9">
    <location>
        <begin position="22"/>
        <end position="408"/>
    </location>
</feature>
<protein>
    <submittedName>
        <fullName evidence="10">Integral membrane ion antiporter</fullName>
    </submittedName>
</protein>
<keyword evidence="4 8" id="KW-1133">Transmembrane helix</keyword>
<feature type="transmembrane region" description="Helical" evidence="8">
    <location>
        <begin position="303"/>
        <end position="323"/>
    </location>
</feature>
<feature type="transmembrane region" description="Helical" evidence="8">
    <location>
        <begin position="329"/>
        <end position="351"/>
    </location>
</feature>
<keyword evidence="2" id="KW-0813">Transport</keyword>
<dbReference type="InterPro" id="IPR038770">
    <property type="entry name" value="Na+/solute_symporter_sf"/>
</dbReference>
<keyword evidence="3 8" id="KW-0812">Transmembrane</keyword>
<dbReference type="HOGENOM" id="CLU_005126_7_0_11"/>
<evidence type="ECO:0000259" key="9">
    <source>
        <dbReference type="Pfam" id="PF00999"/>
    </source>
</evidence>
<feature type="transmembrane region" description="Helical" evidence="8">
    <location>
        <begin position="107"/>
        <end position="130"/>
    </location>
</feature>
<dbReference type="GO" id="GO:0015297">
    <property type="term" value="F:antiporter activity"/>
    <property type="evidence" value="ECO:0007669"/>
    <property type="project" value="InterPro"/>
</dbReference>
<feature type="transmembrane region" description="Helical" evidence="8">
    <location>
        <begin position="240"/>
        <end position="259"/>
    </location>
</feature>
<name>B1W2Q9_STRGG</name>
<proteinExistence type="predicted"/>
<feature type="transmembrane region" description="Helical" evidence="8">
    <location>
        <begin position="178"/>
        <end position="201"/>
    </location>
</feature>
<dbReference type="RefSeq" id="WP_012379315.1">
    <property type="nucleotide sequence ID" value="NC_010572.1"/>
</dbReference>
<evidence type="ECO:0000313" key="11">
    <source>
        <dbReference type="Proteomes" id="UP000001685"/>
    </source>
</evidence>
<evidence type="ECO:0000256" key="5">
    <source>
        <dbReference type="ARBA" id="ARBA00023065"/>
    </source>
</evidence>
<feature type="transmembrane region" description="Helical" evidence="8">
    <location>
        <begin position="12"/>
        <end position="29"/>
    </location>
</feature>
<dbReference type="PANTHER" id="PTHR32468">
    <property type="entry name" value="CATION/H + ANTIPORTER"/>
    <property type="match status" value="1"/>
</dbReference>
<feature type="transmembrane region" description="Helical" evidence="8">
    <location>
        <begin position="41"/>
        <end position="63"/>
    </location>
</feature>
<dbReference type="EMBL" id="AP009493">
    <property type="protein sequence ID" value="BAG19423.1"/>
    <property type="molecule type" value="Genomic_DNA"/>
</dbReference>
<feature type="transmembrane region" description="Helical" evidence="8">
    <location>
        <begin position="146"/>
        <end position="166"/>
    </location>
</feature>
<evidence type="ECO:0000256" key="8">
    <source>
        <dbReference type="SAM" id="Phobius"/>
    </source>
</evidence>
<feature type="compositionally biased region" description="Low complexity" evidence="7">
    <location>
        <begin position="425"/>
        <end position="447"/>
    </location>
</feature>
<feature type="transmembrane region" description="Helical" evidence="8">
    <location>
        <begin position="75"/>
        <end position="95"/>
    </location>
</feature>
<keyword evidence="5" id="KW-0406">Ion transport</keyword>
<organism evidence="10 11">
    <name type="scientific">Streptomyces griseus subsp. griseus (strain JCM 4626 / CBS 651.72 / NBRC 13350 / KCC S-0626 / ISP 5235)</name>
    <dbReference type="NCBI Taxonomy" id="455632"/>
    <lineage>
        <taxon>Bacteria</taxon>
        <taxon>Bacillati</taxon>
        <taxon>Actinomycetota</taxon>
        <taxon>Actinomycetes</taxon>
        <taxon>Kitasatosporales</taxon>
        <taxon>Streptomycetaceae</taxon>
        <taxon>Streptomyces</taxon>
    </lineage>
</organism>
<gene>
    <name evidence="10" type="ordered locus">SGR_2594</name>
</gene>
<keyword evidence="6 8" id="KW-0472">Membrane</keyword>
<dbReference type="AlphaFoldDB" id="B1W2Q9"/>
<evidence type="ECO:0000256" key="6">
    <source>
        <dbReference type="ARBA" id="ARBA00023136"/>
    </source>
</evidence>
<reference evidence="11" key="1">
    <citation type="journal article" date="2008" name="J. Bacteriol.">
        <title>Genome sequence of the streptomycin-producing microorganism Streptomyces griseus IFO 13350.</title>
        <authorList>
            <person name="Ohnishi Y."/>
            <person name="Ishikawa J."/>
            <person name="Hara H."/>
            <person name="Suzuki H."/>
            <person name="Ikenoya M."/>
            <person name="Ikeda H."/>
            <person name="Yamashita A."/>
            <person name="Hattori M."/>
            <person name="Horinouchi S."/>
        </authorList>
    </citation>
    <scope>NUCLEOTIDE SEQUENCE [LARGE SCALE GENOMIC DNA]</scope>
    <source>
        <strain evidence="11">JCM 4626 / NBRC 13350</strain>
    </source>
</reference>
<evidence type="ECO:0000256" key="1">
    <source>
        <dbReference type="ARBA" id="ARBA00004141"/>
    </source>
</evidence>
<evidence type="ECO:0000256" key="2">
    <source>
        <dbReference type="ARBA" id="ARBA00022448"/>
    </source>
</evidence>
<feature type="transmembrane region" description="Helical" evidence="8">
    <location>
        <begin position="389"/>
        <end position="408"/>
    </location>
</feature>
<dbReference type="InterPro" id="IPR050794">
    <property type="entry name" value="CPA2_transporter"/>
</dbReference>
<feature type="transmembrane region" description="Helical" evidence="8">
    <location>
        <begin position="207"/>
        <end position="228"/>
    </location>
</feature>
<dbReference type="Proteomes" id="UP000001685">
    <property type="component" value="Chromosome"/>
</dbReference>
<dbReference type="eggNOG" id="COG0475">
    <property type="taxonomic scope" value="Bacteria"/>
</dbReference>
<dbReference type="PANTHER" id="PTHR32468:SF0">
    <property type="entry name" value="K(+)_H(+) ANTIPORTER 1"/>
    <property type="match status" value="1"/>
</dbReference>
<dbReference type="GO" id="GO:1902600">
    <property type="term" value="P:proton transmembrane transport"/>
    <property type="evidence" value="ECO:0007669"/>
    <property type="project" value="InterPro"/>
</dbReference>
<evidence type="ECO:0000256" key="4">
    <source>
        <dbReference type="ARBA" id="ARBA00022989"/>
    </source>
</evidence>
<evidence type="ECO:0000256" key="7">
    <source>
        <dbReference type="SAM" id="MobiDB-lite"/>
    </source>
</evidence>